<accession>A0A4D9EUB4</accession>
<gene>
    <name evidence="1" type="ORF">DR999_PMT06213</name>
</gene>
<reference evidence="1 2" key="1">
    <citation type="submission" date="2019-04" db="EMBL/GenBank/DDBJ databases">
        <title>Draft genome of the big-headed turtle Platysternon megacephalum.</title>
        <authorList>
            <person name="Gong S."/>
        </authorList>
    </citation>
    <scope>NUCLEOTIDE SEQUENCE [LARGE SCALE GENOMIC DNA]</scope>
    <source>
        <strain evidence="1">DO16091913</strain>
        <tissue evidence="1">Muscle</tissue>
    </source>
</reference>
<protein>
    <submittedName>
        <fullName evidence="1">Inactive dipeptidyl peptidase 10</fullName>
    </submittedName>
</protein>
<comment type="caution">
    <text evidence="1">The sequence shown here is derived from an EMBL/GenBank/DDBJ whole genome shotgun (WGS) entry which is preliminary data.</text>
</comment>
<dbReference type="EMBL" id="QXTE01000039">
    <property type="protein sequence ID" value="TFK10802.1"/>
    <property type="molecule type" value="Genomic_DNA"/>
</dbReference>
<sequence length="113" mass="12572">MHKAWVYPCNNVLRCGGWGRKKKSGPQGQDQILNLDLSIAALWLRRFCKNVALKYCFDKNASPCGIQISNCSTGTNISAVTTHATDCELTQITFQIWGGEDVSGRFMNSMLQL</sequence>
<name>A0A4D9EUB4_9SAUR</name>
<keyword evidence="2" id="KW-1185">Reference proteome</keyword>
<evidence type="ECO:0000313" key="2">
    <source>
        <dbReference type="Proteomes" id="UP000297703"/>
    </source>
</evidence>
<proteinExistence type="predicted"/>
<dbReference type="AlphaFoldDB" id="A0A4D9EUB4"/>
<evidence type="ECO:0000313" key="1">
    <source>
        <dbReference type="EMBL" id="TFK10802.1"/>
    </source>
</evidence>
<dbReference type="Proteomes" id="UP000297703">
    <property type="component" value="Unassembled WGS sequence"/>
</dbReference>
<reference evidence="1 2" key="2">
    <citation type="submission" date="2019-04" db="EMBL/GenBank/DDBJ databases">
        <title>The genome sequence of big-headed turtle.</title>
        <authorList>
            <person name="Gong S."/>
        </authorList>
    </citation>
    <scope>NUCLEOTIDE SEQUENCE [LARGE SCALE GENOMIC DNA]</scope>
    <source>
        <strain evidence="1">DO16091913</strain>
        <tissue evidence="1">Muscle</tissue>
    </source>
</reference>
<organism evidence="1 2">
    <name type="scientific">Platysternon megacephalum</name>
    <name type="common">big-headed turtle</name>
    <dbReference type="NCBI Taxonomy" id="55544"/>
    <lineage>
        <taxon>Eukaryota</taxon>
        <taxon>Metazoa</taxon>
        <taxon>Chordata</taxon>
        <taxon>Craniata</taxon>
        <taxon>Vertebrata</taxon>
        <taxon>Euteleostomi</taxon>
        <taxon>Archelosauria</taxon>
        <taxon>Testudinata</taxon>
        <taxon>Testudines</taxon>
        <taxon>Cryptodira</taxon>
        <taxon>Durocryptodira</taxon>
        <taxon>Testudinoidea</taxon>
        <taxon>Platysternidae</taxon>
        <taxon>Platysternon</taxon>
    </lineage>
</organism>